<evidence type="ECO:0000313" key="2">
    <source>
        <dbReference type="EMBL" id="KRO27677.1"/>
    </source>
</evidence>
<proteinExistence type="predicted"/>
<evidence type="ECO:0000313" key="4">
    <source>
        <dbReference type="Proteomes" id="UP000053941"/>
    </source>
</evidence>
<keyword evidence="1" id="KW-0812">Transmembrane</keyword>
<sequence length="70" mass="7322">MNLKQISYALALSGVLTGALLSVRIGALIIAAGFILFLSPDIRSMRPIQKVIPIALVIALIAIALALPRG</sequence>
<keyword evidence="1" id="KW-1133">Transmembrane helix</keyword>
<accession>A0A0R2NUQ4</accession>
<keyword evidence="1" id="KW-0472">Membrane</keyword>
<reference evidence="2 4" key="1">
    <citation type="submission" date="2015-10" db="EMBL/GenBank/DDBJ databases">
        <title>Metagenome-Assembled Genomes uncover a global brackish microbiome.</title>
        <authorList>
            <person name="Hugerth L.W."/>
            <person name="Larsson J."/>
            <person name="Alneberg J."/>
            <person name="Lindh M.V."/>
            <person name="Legrand C."/>
            <person name="Pinhassi J."/>
            <person name="Andersson A.F."/>
        </authorList>
    </citation>
    <scope>NUCLEOTIDE SEQUENCE [LARGE SCALE GENOMIC DNA]</scope>
    <source>
        <strain evidence="2">BACL2 MAG-120802-bin41</strain>
    </source>
</reference>
<dbReference type="EMBL" id="LIAS01000243">
    <property type="protein sequence ID" value="KRO27777.1"/>
    <property type="molecule type" value="Genomic_DNA"/>
</dbReference>
<protein>
    <submittedName>
        <fullName evidence="2">Uncharacterized protein</fullName>
    </submittedName>
</protein>
<evidence type="ECO:0000256" key="1">
    <source>
        <dbReference type="SAM" id="Phobius"/>
    </source>
</evidence>
<feature type="transmembrane region" description="Helical" evidence="1">
    <location>
        <begin position="6"/>
        <end position="39"/>
    </location>
</feature>
<comment type="caution">
    <text evidence="2">The sequence shown here is derived from an EMBL/GenBank/DDBJ whole genome shotgun (WGS) entry which is preliminary data.</text>
</comment>
<dbReference type="Proteomes" id="UP000053941">
    <property type="component" value="Unassembled WGS sequence"/>
</dbReference>
<feature type="transmembrane region" description="Helical" evidence="1">
    <location>
        <begin position="51"/>
        <end position="68"/>
    </location>
</feature>
<dbReference type="EMBL" id="LIAS01000244">
    <property type="protein sequence ID" value="KRO27677.1"/>
    <property type="molecule type" value="Genomic_DNA"/>
</dbReference>
<gene>
    <name evidence="3" type="ORF">ABR60_01750</name>
    <name evidence="2" type="ORF">ABR60_05630</name>
</gene>
<evidence type="ECO:0000313" key="3">
    <source>
        <dbReference type="EMBL" id="KRO27777.1"/>
    </source>
</evidence>
<dbReference type="AlphaFoldDB" id="A0A0R2NUQ4"/>
<name>A0A0R2NUQ4_9ACTN</name>
<organism evidence="2 4">
    <name type="scientific">Actinobacteria bacterium BACL2 MAG-120802-bin41</name>
    <dbReference type="NCBI Taxonomy" id="1655568"/>
    <lineage>
        <taxon>Bacteria</taxon>
        <taxon>Bacillati</taxon>
        <taxon>Actinomycetota</taxon>
        <taxon>Actinomycetes</taxon>
        <taxon>Actinomycetes incertae sedis</taxon>
        <taxon>ac1 cluster</taxon>
    </lineage>
</organism>